<keyword evidence="2" id="KW-0560">Oxidoreductase</keyword>
<sequence>MLRIGLLGASRIAPLAVLEPCLDLPGVEVVAVAARDFDRAKAYAAQYEIPHAESSYTALLARDDVDLVYNALPVPLHERWTVSALAAGKHVLLEKPSALNAIQARRMVDSAILSRRRLIEGFHYRYHPLFARILEIVASGELGVIGEAKAAIDVPVPFRPGEIRWDPEMGGGALMDLGCYPVHWLRTICGPFTVCSSKIELAPTGVDQSVDTELLFASGTRGTLGCSMVPHDRGRTTTLRLIGDRGELFVRNPITPQTGHELRWRTDGEWRHETSVMTTSYFHQLAAVEVAMANGTPLPTEGDDIVDNLAAIEAIYRCGGYRP</sequence>
<dbReference type="Proteomes" id="UP000215595">
    <property type="component" value="Unassembled WGS sequence"/>
</dbReference>
<dbReference type="SUPFAM" id="SSF51735">
    <property type="entry name" value="NAD(P)-binding Rossmann-fold domains"/>
    <property type="match status" value="1"/>
</dbReference>
<gene>
    <name evidence="5" type="ORF">B7Z01_11320</name>
</gene>
<protein>
    <submittedName>
        <fullName evidence="5">Uncharacterized protein</fullName>
    </submittedName>
</protein>
<dbReference type="PANTHER" id="PTHR22604:SF105">
    <property type="entry name" value="TRANS-1,2-DIHYDROBENZENE-1,2-DIOL DEHYDROGENASE"/>
    <property type="match status" value="1"/>
</dbReference>
<evidence type="ECO:0000313" key="6">
    <source>
        <dbReference type="Proteomes" id="UP000215595"/>
    </source>
</evidence>
<dbReference type="InterPro" id="IPR036291">
    <property type="entry name" value="NAD(P)-bd_dom_sf"/>
</dbReference>
<dbReference type="Pfam" id="PF22725">
    <property type="entry name" value="GFO_IDH_MocA_C3"/>
    <property type="match status" value="1"/>
</dbReference>
<dbReference type="InterPro" id="IPR055170">
    <property type="entry name" value="GFO_IDH_MocA-like_dom"/>
</dbReference>
<name>A0A258FI43_9CAUL</name>
<evidence type="ECO:0000256" key="2">
    <source>
        <dbReference type="ARBA" id="ARBA00023002"/>
    </source>
</evidence>
<dbReference type="InterPro" id="IPR000683">
    <property type="entry name" value="Gfo/Idh/MocA-like_OxRdtase_N"/>
</dbReference>
<dbReference type="EMBL" id="NCEB01000024">
    <property type="protein sequence ID" value="OYX32205.1"/>
    <property type="molecule type" value="Genomic_DNA"/>
</dbReference>
<comment type="caution">
    <text evidence="5">The sequence shown here is derived from an EMBL/GenBank/DDBJ whole genome shotgun (WGS) entry which is preliminary data.</text>
</comment>
<feature type="domain" description="GFO/IDH/MocA-like oxidoreductase" evidence="4">
    <location>
        <begin position="130"/>
        <end position="248"/>
    </location>
</feature>
<dbReference type="InterPro" id="IPR050984">
    <property type="entry name" value="Gfo/Idh/MocA_domain"/>
</dbReference>
<dbReference type="Gene3D" id="3.30.360.10">
    <property type="entry name" value="Dihydrodipicolinate Reductase, domain 2"/>
    <property type="match status" value="1"/>
</dbReference>
<proteinExistence type="inferred from homology"/>
<evidence type="ECO:0000259" key="4">
    <source>
        <dbReference type="Pfam" id="PF22725"/>
    </source>
</evidence>
<dbReference type="PANTHER" id="PTHR22604">
    <property type="entry name" value="OXIDOREDUCTASES"/>
    <property type="match status" value="1"/>
</dbReference>
<feature type="domain" description="Gfo/Idh/MocA-like oxidoreductase N-terminal" evidence="3">
    <location>
        <begin position="2"/>
        <end position="119"/>
    </location>
</feature>
<organism evidence="5 6">
    <name type="scientific">Brevundimonas subvibrioides</name>
    <dbReference type="NCBI Taxonomy" id="74313"/>
    <lineage>
        <taxon>Bacteria</taxon>
        <taxon>Pseudomonadati</taxon>
        <taxon>Pseudomonadota</taxon>
        <taxon>Alphaproteobacteria</taxon>
        <taxon>Caulobacterales</taxon>
        <taxon>Caulobacteraceae</taxon>
        <taxon>Brevundimonas</taxon>
    </lineage>
</organism>
<evidence type="ECO:0000256" key="1">
    <source>
        <dbReference type="ARBA" id="ARBA00010928"/>
    </source>
</evidence>
<dbReference type="Gene3D" id="3.40.50.720">
    <property type="entry name" value="NAD(P)-binding Rossmann-like Domain"/>
    <property type="match status" value="1"/>
</dbReference>
<evidence type="ECO:0000313" key="5">
    <source>
        <dbReference type="EMBL" id="OYX32205.1"/>
    </source>
</evidence>
<reference evidence="5 6" key="1">
    <citation type="submission" date="2017-03" db="EMBL/GenBank/DDBJ databases">
        <title>Lifting the veil on microbial sulfur biogeochemistry in mining wastewaters.</title>
        <authorList>
            <person name="Kantor R.S."/>
            <person name="Colenbrander Nelson T."/>
            <person name="Marshall S."/>
            <person name="Bennett D."/>
            <person name="Apte S."/>
            <person name="Camacho D."/>
            <person name="Thomas B.C."/>
            <person name="Warren L.A."/>
            <person name="Banfield J.F."/>
        </authorList>
    </citation>
    <scope>NUCLEOTIDE SEQUENCE [LARGE SCALE GENOMIC DNA]</scope>
    <source>
        <strain evidence="5">32-69-9</strain>
    </source>
</reference>
<dbReference type="Pfam" id="PF01408">
    <property type="entry name" value="GFO_IDH_MocA"/>
    <property type="match status" value="1"/>
</dbReference>
<dbReference type="GO" id="GO:0000166">
    <property type="term" value="F:nucleotide binding"/>
    <property type="evidence" value="ECO:0007669"/>
    <property type="project" value="InterPro"/>
</dbReference>
<comment type="similarity">
    <text evidence="1">Belongs to the Gfo/Idh/MocA family.</text>
</comment>
<dbReference type="SUPFAM" id="SSF55347">
    <property type="entry name" value="Glyceraldehyde-3-phosphate dehydrogenase-like, C-terminal domain"/>
    <property type="match status" value="1"/>
</dbReference>
<dbReference type="AlphaFoldDB" id="A0A258FI43"/>
<evidence type="ECO:0000259" key="3">
    <source>
        <dbReference type="Pfam" id="PF01408"/>
    </source>
</evidence>
<dbReference type="GO" id="GO:0016491">
    <property type="term" value="F:oxidoreductase activity"/>
    <property type="evidence" value="ECO:0007669"/>
    <property type="project" value="UniProtKB-KW"/>
</dbReference>
<accession>A0A258FI43</accession>